<dbReference type="EMBL" id="JBAWKY010000003">
    <property type="protein sequence ID" value="MEI4463076.1"/>
    <property type="molecule type" value="Genomic_DNA"/>
</dbReference>
<gene>
    <name evidence="1" type="ORF">SZL87_11610</name>
</gene>
<accession>A0ABU8ELG3</accession>
<protein>
    <submittedName>
        <fullName evidence="1">Uncharacterized protein</fullName>
    </submittedName>
</protein>
<dbReference type="RefSeq" id="WP_075642728.1">
    <property type="nucleotide sequence ID" value="NZ_JBAWKY010000003.1"/>
</dbReference>
<comment type="caution">
    <text evidence="1">The sequence shown here is derived from an EMBL/GenBank/DDBJ whole genome shotgun (WGS) entry which is preliminary data.</text>
</comment>
<reference evidence="1 2" key="1">
    <citation type="submission" date="2023-12" db="EMBL/GenBank/DDBJ databases">
        <authorList>
            <person name="Easwaran N."/>
            <person name="Lazarus H.P.S."/>
        </authorList>
    </citation>
    <scope>NUCLEOTIDE SEQUENCE [LARGE SCALE GENOMIC DNA]</scope>
    <source>
        <strain evidence="1 2">VIT-2023</strain>
    </source>
</reference>
<proteinExistence type="predicted"/>
<keyword evidence="2" id="KW-1185">Reference proteome</keyword>
<sequence length="134" mass="15136">MDSKGIKLSKLTKTRIDNLMGEFVDTFDESSKDVRPFVVKLGLSKGIANSKGLYTKLPSGCESSDWEMGAIISGEDFTIFKHLIINEAGSTLTDFDIKKQMRMFIEHGIESLYTVWENHHNSGDLEDFRIKILS</sequence>
<organism evidence="1 2">
    <name type="scientific">Exiguobacterium indicum</name>
    <dbReference type="NCBI Taxonomy" id="296995"/>
    <lineage>
        <taxon>Bacteria</taxon>
        <taxon>Bacillati</taxon>
        <taxon>Bacillota</taxon>
        <taxon>Bacilli</taxon>
        <taxon>Bacillales</taxon>
        <taxon>Bacillales Family XII. Incertae Sedis</taxon>
        <taxon>Exiguobacterium</taxon>
    </lineage>
</organism>
<evidence type="ECO:0000313" key="2">
    <source>
        <dbReference type="Proteomes" id="UP001387110"/>
    </source>
</evidence>
<dbReference type="Proteomes" id="UP001387110">
    <property type="component" value="Unassembled WGS sequence"/>
</dbReference>
<name>A0ABU8ELG3_9BACL</name>
<evidence type="ECO:0000313" key="1">
    <source>
        <dbReference type="EMBL" id="MEI4463076.1"/>
    </source>
</evidence>
<dbReference type="GeneID" id="90837614"/>